<feature type="region of interest" description="Disordered" evidence="6">
    <location>
        <begin position="83"/>
        <end position="366"/>
    </location>
</feature>
<dbReference type="PROSITE" id="PS50002">
    <property type="entry name" value="SH3"/>
    <property type="match status" value="1"/>
</dbReference>
<dbReference type="SMART" id="SM00326">
    <property type="entry name" value="SH3"/>
    <property type="match status" value="1"/>
</dbReference>
<dbReference type="InterPro" id="IPR036028">
    <property type="entry name" value="SH3-like_dom_sf"/>
</dbReference>
<sequence length="855" mass="96888">MAEDTEMNTPCESGTWSLYGDQDTDMLSANSEASVSPLPPDEEMVTGPRSLQTNPGAPSPTPSSESVLQKFRKSFSLRFYKRGVASAEPAAPSRGRPPAAGRPDEDDDEDDCDDCEDCDEDDGGPRAGGAQGRRADRSVERADCAAGEDDPMDGGLRLPRVWRSSKERRRRLKKEARSAKCSSADSGDSGIQLETAAAAGMADSPSVRRRLRSTTDAEDTASEPRREKRPLSDISGSSIIEEIKAGLQSEVKRRSKLVRRTHSDLGSDLVRGYSRQMSQPAPITEHPASAADGRRPHHHHHRLRKSLGRARGASRLRRSLSDPSVAPSPPRQRRPPPAAAGHATDDDAISESDEELLSDDESRRRPQHLVRTFEPAEDSVVYAEAHWDYITLDPEELAFKAGDVIEVHDCSDRHWWFGAHQQNQGWFLAAFVRLRVSQEETVEETLDAIRSGAARPQLSRKQSVSLLSHDQVRAKVVMEILSSERAFVQDVGNVIEGYLRQVVRRRDLFTDEHVTTIFGNIEELHRFQTEFLRRLESRVDRVRPHASCIGAAFVEFQHGFSIYADYCNNHPSAVSELQQLYQNNRYIHFFEACRLLRDMIDISLDGFLLTPIQKICKYPLQLAELLKYTKTDHPDYEHVRQAQAVMKAVAMGVNESKRRMESLEKLAAWQMKVEGWMGPNLLDTSSELIHQGEVTKLTSSSWSKEVCTLFLFDHVLIYCRKDLLKRSVQQFRGRINLDTAHVVDLTDGKDEFSGATVRNAIRVHSQLKNKWYVFCCKSEDEKLRWMLKFREERIRVCRDHENGFRVSDKFRRLAQIAARNHQNTPKKPKSTWFSFGNSKKRSRAAPHIIHQHQLV</sequence>
<dbReference type="SUPFAM" id="SSF50729">
    <property type="entry name" value="PH domain-like"/>
    <property type="match status" value="1"/>
</dbReference>
<evidence type="ECO:0000256" key="4">
    <source>
        <dbReference type="ARBA" id="ARBA00022658"/>
    </source>
</evidence>
<feature type="compositionally biased region" description="Pro residues" evidence="6">
    <location>
        <begin position="326"/>
        <end position="338"/>
    </location>
</feature>
<dbReference type="PROSITE" id="PS50010">
    <property type="entry name" value="DH_2"/>
    <property type="match status" value="1"/>
</dbReference>
<evidence type="ECO:0000259" key="9">
    <source>
        <dbReference type="PROSITE" id="PS50010"/>
    </source>
</evidence>
<keyword evidence="3" id="KW-0963">Cytoplasm</keyword>
<feature type="region of interest" description="Disordered" evidence="6">
    <location>
        <begin position="819"/>
        <end position="855"/>
    </location>
</feature>
<reference evidence="10 11" key="1">
    <citation type="submission" date="2019-07" db="EMBL/GenBank/DDBJ databases">
        <title>Draft genome assembly of a fouling barnacle, Amphibalanus amphitrite (Darwin, 1854): The first reference genome for Thecostraca.</title>
        <authorList>
            <person name="Kim W."/>
        </authorList>
    </citation>
    <scope>NUCLEOTIDE SEQUENCE [LARGE SCALE GENOMIC DNA]</scope>
    <source>
        <strain evidence="10">SNU_AA5</strain>
        <tissue evidence="10">Soma without cirri and trophi</tissue>
    </source>
</reference>
<dbReference type="AlphaFoldDB" id="A0A6A4V5S8"/>
<evidence type="ECO:0000256" key="3">
    <source>
        <dbReference type="ARBA" id="ARBA00022490"/>
    </source>
</evidence>
<dbReference type="EMBL" id="VIIS01002107">
    <property type="protein sequence ID" value="KAF0288519.1"/>
    <property type="molecule type" value="Genomic_DNA"/>
</dbReference>
<dbReference type="GO" id="GO:0005085">
    <property type="term" value="F:guanyl-nucleotide exchange factor activity"/>
    <property type="evidence" value="ECO:0007669"/>
    <property type="project" value="UniProtKB-KW"/>
</dbReference>
<dbReference type="Gene3D" id="2.30.30.40">
    <property type="entry name" value="SH3 Domains"/>
    <property type="match status" value="1"/>
</dbReference>
<evidence type="ECO:0000256" key="1">
    <source>
        <dbReference type="ARBA" id="ARBA00004496"/>
    </source>
</evidence>
<dbReference type="PANTHER" id="PTHR47544:SF3">
    <property type="entry name" value="RHO GUANINE NUCLEOTIDE EXCHANGE FACTOR 4 ISOFORM X1"/>
    <property type="match status" value="1"/>
</dbReference>
<keyword evidence="11" id="KW-1185">Reference proteome</keyword>
<dbReference type="InterPro" id="IPR000219">
    <property type="entry name" value="DH_dom"/>
</dbReference>
<comment type="subcellular location">
    <subcellularLocation>
        <location evidence="1">Cytoplasm</location>
    </subcellularLocation>
</comment>
<dbReference type="InterPro" id="IPR001331">
    <property type="entry name" value="GDS_CDC24_CS"/>
</dbReference>
<dbReference type="SUPFAM" id="SSF50044">
    <property type="entry name" value="SH3-domain"/>
    <property type="match status" value="1"/>
</dbReference>
<dbReference type="InterPro" id="IPR011993">
    <property type="entry name" value="PH-like_dom_sf"/>
</dbReference>
<dbReference type="InterPro" id="IPR055251">
    <property type="entry name" value="SOS1_NGEF_PH"/>
</dbReference>
<feature type="domain" description="PH" evidence="8">
    <location>
        <begin position="687"/>
        <end position="794"/>
    </location>
</feature>
<dbReference type="SMART" id="SM00233">
    <property type="entry name" value="PH"/>
    <property type="match status" value="1"/>
</dbReference>
<organism evidence="10 11">
    <name type="scientific">Amphibalanus amphitrite</name>
    <name type="common">Striped barnacle</name>
    <name type="synonym">Balanus amphitrite</name>
    <dbReference type="NCBI Taxonomy" id="1232801"/>
    <lineage>
        <taxon>Eukaryota</taxon>
        <taxon>Metazoa</taxon>
        <taxon>Ecdysozoa</taxon>
        <taxon>Arthropoda</taxon>
        <taxon>Crustacea</taxon>
        <taxon>Multicrustacea</taxon>
        <taxon>Cirripedia</taxon>
        <taxon>Thoracica</taxon>
        <taxon>Thoracicalcarea</taxon>
        <taxon>Balanomorpha</taxon>
        <taxon>Balanoidea</taxon>
        <taxon>Balanidae</taxon>
        <taxon>Amphibalaninae</taxon>
        <taxon>Amphibalanus</taxon>
    </lineage>
</organism>
<evidence type="ECO:0000259" key="8">
    <source>
        <dbReference type="PROSITE" id="PS50003"/>
    </source>
</evidence>
<dbReference type="Proteomes" id="UP000440578">
    <property type="component" value="Unassembled WGS sequence"/>
</dbReference>
<dbReference type="PROSITE" id="PS00741">
    <property type="entry name" value="DH_1"/>
    <property type="match status" value="1"/>
</dbReference>
<dbReference type="CDD" id="cd01224">
    <property type="entry name" value="PH_Collybistin_ASEF"/>
    <property type="match status" value="1"/>
</dbReference>
<feature type="compositionally biased region" description="Polar residues" evidence="6">
    <location>
        <begin position="25"/>
        <end position="34"/>
    </location>
</feature>
<protein>
    <submittedName>
        <fullName evidence="10">Rho guanine nucleotide exchange factor 4</fullName>
    </submittedName>
</protein>
<dbReference type="Gene3D" id="2.30.29.30">
    <property type="entry name" value="Pleckstrin-homology domain (PH domain)/Phosphotyrosine-binding domain (PTB)"/>
    <property type="match status" value="1"/>
</dbReference>
<dbReference type="GO" id="GO:0035556">
    <property type="term" value="P:intracellular signal transduction"/>
    <property type="evidence" value="ECO:0007669"/>
    <property type="project" value="InterPro"/>
</dbReference>
<dbReference type="GO" id="GO:0005737">
    <property type="term" value="C:cytoplasm"/>
    <property type="evidence" value="ECO:0007669"/>
    <property type="project" value="UniProtKB-SubCell"/>
</dbReference>
<dbReference type="Gene3D" id="1.20.900.10">
    <property type="entry name" value="Dbl homology (DH) domain"/>
    <property type="match status" value="1"/>
</dbReference>
<dbReference type="Pfam" id="PF00621">
    <property type="entry name" value="RhoGEF"/>
    <property type="match status" value="1"/>
</dbReference>
<feature type="domain" description="DH" evidence="9">
    <location>
        <begin position="472"/>
        <end position="656"/>
    </location>
</feature>
<dbReference type="InterPro" id="IPR001452">
    <property type="entry name" value="SH3_domain"/>
</dbReference>
<dbReference type="OrthoDB" id="660555at2759"/>
<feature type="compositionally biased region" description="Acidic residues" evidence="6">
    <location>
        <begin position="104"/>
        <end position="122"/>
    </location>
</feature>
<evidence type="ECO:0000256" key="6">
    <source>
        <dbReference type="SAM" id="MobiDB-lite"/>
    </source>
</evidence>
<keyword evidence="4" id="KW-0344">Guanine-nucleotide releasing factor</keyword>
<evidence type="ECO:0000313" key="11">
    <source>
        <dbReference type="Proteomes" id="UP000440578"/>
    </source>
</evidence>
<evidence type="ECO:0000259" key="7">
    <source>
        <dbReference type="PROSITE" id="PS50002"/>
    </source>
</evidence>
<gene>
    <name evidence="10" type="primary">ARHGEF4_1</name>
    <name evidence="10" type="ORF">FJT64_013106</name>
</gene>
<dbReference type="PANTHER" id="PTHR47544">
    <property type="entry name" value="RHO GUANINE NUCLEOTIDE EXCHANGE FACTOR 4"/>
    <property type="match status" value="1"/>
</dbReference>
<feature type="compositionally biased region" description="Low complexity" evidence="6">
    <location>
        <begin position="85"/>
        <end position="101"/>
    </location>
</feature>
<dbReference type="Pfam" id="PF00018">
    <property type="entry name" value="SH3_1"/>
    <property type="match status" value="1"/>
</dbReference>
<dbReference type="SMART" id="SM00325">
    <property type="entry name" value="RhoGEF"/>
    <property type="match status" value="1"/>
</dbReference>
<feature type="compositionally biased region" description="Polar residues" evidence="6">
    <location>
        <begin position="7"/>
        <end position="16"/>
    </location>
</feature>
<proteinExistence type="predicted"/>
<name>A0A6A4V5S8_AMPAM</name>
<dbReference type="InterPro" id="IPR035899">
    <property type="entry name" value="DBL_dom_sf"/>
</dbReference>
<evidence type="ECO:0000313" key="10">
    <source>
        <dbReference type="EMBL" id="KAF0288519.1"/>
    </source>
</evidence>
<dbReference type="SUPFAM" id="SSF48065">
    <property type="entry name" value="DBL homology domain (DH-domain)"/>
    <property type="match status" value="1"/>
</dbReference>
<feature type="domain" description="SH3" evidence="7">
    <location>
        <begin position="378"/>
        <end position="437"/>
    </location>
</feature>
<feature type="compositionally biased region" description="Basic residues" evidence="6">
    <location>
        <begin position="295"/>
        <end position="318"/>
    </location>
</feature>
<dbReference type="InterPro" id="IPR001849">
    <property type="entry name" value="PH_domain"/>
</dbReference>
<feature type="compositionally biased region" description="Basic and acidic residues" evidence="6">
    <location>
        <begin position="133"/>
        <end position="143"/>
    </location>
</feature>
<dbReference type="PROSITE" id="PS50003">
    <property type="entry name" value="PH_DOMAIN"/>
    <property type="match status" value="1"/>
</dbReference>
<evidence type="ECO:0000256" key="5">
    <source>
        <dbReference type="PROSITE-ProRule" id="PRU00192"/>
    </source>
</evidence>
<dbReference type="Pfam" id="PF22697">
    <property type="entry name" value="SOS1_NGEF_PH"/>
    <property type="match status" value="1"/>
</dbReference>
<feature type="compositionally biased region" description="Basic and acidic residues" evidence="6">
    <location>
        <begin position="222"/>
        <end position="231"/>
    </location>
</feature>
<comment type="caution">
    <text evidence="10">The sequence shown here is derived from an EMBL/GenBank/DDBJ whole genome shotgun (WGS) entry which is preliminary data.</text>
</comment>
<evidence type="ECO:0000256" key="2">
    <source>
        <dbReference type="ARBA" id="ARBA00022443"/>
    </source>
</evidence>
<feature type="region of interest" description="Disordered" evidence="6">
    <location>
        <begin position="1"/>
        <end position="70"/>
    </location>
</feature>
<dbReference type="CDD" id="cd00160">
    <property type="entry name" value="RhoGEF"/>
    <property type="match status" value="1"/>
</dbReference>
<feature type="compositionally biased region" description="Acidic residues" evidence="6">
    <location>
        <begin position="346"/>
        <end position="359"/>
    </location>
</feature>
<keyword evidence="2 5" id="KW-0728">SH3 domain</keyword>
<accession>A0A6A4V5S8</accession>
<feature type="compositionally biased region" description="Polar residues" evidence="6">
    <location>
        <begin position="49"/>
        <end position="67"/>
    </location>
</feature>